<evidence type="ECO:0000256" key="1">
    <source>
        <dbReference type="ARBA" id="ARBA00023015"/>
    </source>
</evidence>
<dbReference type="Gene3D" id="1.20.5.170">
    <property type="match status" value="1"/>
</dbReference>
<dbReference type="AlphaFoldDB" id="E4YNU6"/>
<evidence type="ECO:0000256" key="3">
    <source>
        <dbReference type="ARBA" id="ARBA00023163"/>
    </source>
</evidence>
<dbReference type="PANTHER" id="PTHR10129:SF50">
    <property type="entry name" value="BZIP DOMAIN-CONTAINING PROTEIN"/>
    <property type="match status" value="1"/>
</dbReference>
<dbReference type="GO" id="GO:0000978">
    <property type="term" value="F:RNA polymerase II cis-regulatory region sequence-specific DNA binding"/>
    <property type="evidence" value="ECO:0007669"/>
    <property type="project" value="TreeGrafter"/>
</dbReference>
<keyword evidence="2" id="KW-0238">DNA-binding</keyword>
<dbReference type="GO" id="GO:0000981">
    <property type="term" value="F:DNA-binding transcription factor activity, RNA polymerase II-specific"/>
    <property type="evidence" value="ECO:0007669"/>
    <property type="project" value="TreeGrafter"/>
</dbReference>
<evidence type="ECO:0000313" key="5">
    <source>
        <dbReference type="EMBL" id="CBY37144.1"/>
    </source>
</evidence>
<organism evidence="5">
    <name type="scientific">Oikopleura dioica</name>
    <name type="common">Tunicate</name>
    <dbReference type="NCBI Taxonomy" id="34765"/>
    <lineage>
        <taxon>Eukaryota</taxon>
        <taxon>Metazoa</taxon>
        <taxon>Chordata</taxon>
        <taxon>Tunicata</taxon>
        <taxon>Appendicularia</taxon>
        <taxon>Copelata</taxon>
        <taxon>Oikopleuridae</taxon>
        <taxon>Oikopleura</taxon>
    </lineage>
</organism>
<evidence type="ECO:0000259" key="4">
    <source>
        <dbReference type="Pfam" id="PF03131"/>
    </source>
</evidence>
<dbReference type="Pfam" id="PF03131">
    <property type="entry name" value="bZIP_Maf"/>
    <property type="match status" value="1"/>
</dbReference>
<accession>E4YNU6</accession>
<dbReference type="InterPro" id="IPR008917">
    <property type="entry name" value="TF_DNA-bd_sf"/>
</dbReference>
<dbReference type="SUPFAM" id="SSF47454">
    <property type="entry name" value="A DNA-binding domain in eukaryotic transcription factors"/>
    <property type="match status" value="1"/>
</dbReference>
<dbReference type="GO" id="GO:0005634">
    <property type="term" value="C:nucleus"/>
    <property type="evidence" value="ECO:0007669"/>
    <property type="project" value="TreeGrafter"/>
</dbReference>
<sequence length="119" mass="13489">MISGQYVTIDPNALEGYSIVQADSGQIPLTIQTTPSEAQIQADSGISDESLINISAREVNQLAGHLPPEQIKILKQRRRTLKNREYAAACRNKRSKSTRRSQKWMCLAESEDIRYRRTK</sequence>
<name>E4YNU6_OIKDI</name>
<dbReference type="Proteomes" id="UP000011014">
    <property type="component" value="Unassembled WGS sequence"/>
</dbReference>
<proteinExistence type="predicted"/>
<dbReference type="EMBL" id="FN654909">
    <property type="protein sequence ID" value="CBY37144.1"/>
    <property type="molecule type" value="Genomic_DNA"/>
</dbReference>
<evidence type="ECO:0000256" key="2">
    <source>
        <dbReference type="ARBA" id="ARBA00023125"/>
    </source>
</evidence>
<reference evidence="5" key="1">
    <citation type="journal article" date="2010" name="Science">
        <title>Plasticity of animal genome architecture unmasked by rapid evolution of a pelagic tunicate.</title>
        <authorList>
            <person name="Denoeud F."/>
            <person name="Henriet S."/>
            <person name="Mungpakdee S."/>
            <person name="Aury J.M."/>
            <person name="Da Silva C."/>
            <person name="Brinkmann H."/>
            <person name="Mikhaleva J."/>
            <person name="Olsen L.C."/>
            <person name="Jubin C."/>
            <person name="Canestro C."/>
            <person name="Bouquet J.M."/>
            <person name="Danks G."/>
            <person name="Poulain J."/>
            <person name="Campsteijn C."/>
            <person name="Adamski M."/>
            <person name="Cross I."/>
            <person name="Yadetie F."/>
            <person name="Muffato M."/>
            <person name="Louis A."/>
            <person name="Butcher S."/>
            <person name="Tsagkogeorga G."/>
            <person name="Konrad A."/>
            <person name="Singh S."/>
            <person name="Jensen M.F."/>
            <person name="Cong E.H."/>
            <person name="Eikeseth-Otteraa H."/>
            <person name="Noel B."/>
            <person name="Anthouard V."/>
            <person name="Porcel B.M."/>
            <person name="Kachouri-Lafond R."/>
            <person name="Nishino A."/>
            <person name="Ugolini M."/>
            <person name="Chourrout P."/>
            <person name="Nishida H."/>
            <person name="Aasland R."/>
            <person name="Huzurbazar S."/>
            <person name="Westhof E."/>
            <person name="Delsuc F."/>
            <person name="Lehrach H."/>
            <person name="Reinhardt R."/>
            <person name="Weissenbach J."/>
            <person name="Roy S.W."/>
            <person name="Artiguenave F."/>
            <person name="Postlethwait J.H."/>
            <person name="Manak J.R."/>
            <person name="Thompson E.M."/>
            <person name="Jaillon O."/>
            <person name="Du Pasquier L."/>
            <person name="Boudinot P."/>
            <person name="Liberles D.A."/>
            <person name="Volff J.N."/>
            <person name="Philippe H."/>
            <person name="Lenhard B."/>
            <person name="Roest Crollius H."/>
            <person name="Wincker P."/>
            <person name="Chourrout D."/>
        </authorList>
    </citation>
    <scope>NUCLEOTIDE SEQUENCE [LARGE SCALE GENOMIC DNA]</scope>
</reference>
<gene>
    <name evidence="5" type="ORF">GSOID_T00030223001</name>
</gene>
<keyword evidence="1" id="KW-0805">Transcription regulation</keyword>
<dbReference type="InterPro" id="IPR004826">
    <property type="entry name" value="bZIP_Maf"/>
</dbReference>
<dbReference type="InterPro" id="IPR024874">
    <property type="entry name" value="Transcription_factor_Maf_fam"/>
</dbReference>
<protein>
    <recommendedName>
        <fullName evidence="4">Basic leucine zipper domain-containing protein</fullName>
    </recommendedName>
</protein>
<dbReference type="PANTHER" id="PTHR10129">
    <property type="entry name" value="TRANSCRIPTION FACTOR MAF"/>
    <property type="match status" value="1"/>
</dbReference>
<feature type="domain" description="Basic leucine zipper" evidence="4">
    <location>
        <begin position="46"/>
        <end position="102"/>
    </location>
</feature>
<keyword evidence="3" id="KW-0804">Transcription</keyword>